<dbReference type="PANTHER" id="PTHR10359">
    <property type="entry name" value="A/G-SPECIFIC ADENINE GLYCOSYLASE/ENDONUCLEASE III"/>
    <property type="match status" value="1"/>
</dbReference>
<evidence type="ECO:0000256" key="8">
    <source>
        <dbReference type="ARBA" id="ARBA00023125"/>
    </source>
</evidence>
<evidence type="ECO:0000256" key="7">
    <source>
        <dbReference type="ARBA" id="ARBA00023014"/>
    </source>
</evidence>
<dbReference type="SUPFAM" id="SSF48150">
    <property type="entry name" value="DNA-glycosylase"/>
    <property type="match status" value="1"/>
</dbReference>
<protein>
    <recommendedName>
        <fullName evidence="13">Endonuclease III</fullName>
        <ecNumber evidence="13">4.2.99.18</ecNumber>
    </recommendedName>
    <alternativeName>
        <fullName evidence="13">DNA-(apurinic or apyrimidinic site) lyase</fullName>
    </alternativeName>
</protein>
<evidence type="ECO:0000256" key="10">
    <source>
        <dbReference type="ARBA" id="ARBA00023239"/>
    </source>
</evidence>
<dbReference type="InterPro" id="IPR004035">
    <property type="entry name" value="Endouclease-III_FeS-bd_BS"/>
</dbReference>
<dbReference type="PIRSF" id="PIRSF001435">
    <property type="entry name" value="Nth"/>
    <property type="match status" value="1"/>
</dbReference>
<comment type="catalytic activity">
    <reaction evidence="13">
        <text>2'-deoxyribonucleotide-(2'-deoxyribose 5'-phosphate)-2'-deoxyribonucleotide-DNA = a 3'-end 2'-deoxyribonucleotide-(2,3-dehydro-2,3-deoxyribose 5'-phosphate)-DNA + a 5'-end 5'-phospho-2'-deoxyribonucleoside-DNA + H(+)</text>
        <dbReference type="Rhea" id="RHEA:66592"/>
        <dbReference type="Rhea" id="RHEA-COMP:13180"/>
        <dbReference type="Rhea" id="RHEA-COMP:16897"/>
        <dbReference type="Rhea" id="RHEA-COMP:17067"/>
        <dbReference type="ChEBI" id="CHEBI:15378"/>
        <dbReference type="ChEBI" id="CHEBI:136412"/>
        <dbReference type="ChEBI" id="CHEBI:157695"/>
        <dbReference type="ChEBI" id="CHEBI:167181"/>
        <dbReference type="EC" id="4.2.99.18"/>
    </reaction>
</comment>
<dbReference type="GO" id="GO:0006285">
    <property type="term" value="P:base-excision repair, AP site formation"/>
    <property type="evidence" value="ECO:0007669"/>
    <property type="project" value="TreeGrafter"/>
</dbReference>
<keyword evidence="10 13" id="KW-0456">Lyase</keyword>
<dbReference type="GO" id="GO:0051539">
    <property type="term" value="F:4 iron, 4 sulfur cluster binding"/>
    <property type="evidence" value="ECO:0007669"/>
    <property type="project" value="UniProtKB-UniRule"/>
</dbReference>
<comment type="function">
    <text evidence="13">DNA repair enzyme that has both DNA N-glycosylase activity and AP-lyase activity. The DNA N-glycosylase activity releases various damaged pyrimidines from DNA by cleaving the N-glycosidic bond, leaving an AP (apurinic/apyrimidinic) site. The AP-lyase activity cleaves the phosphodiester bond 3' to the AP site by a beta-elimination, leaving a 3'-terminal unsaturated sugar and a product with a terminal 5'-phosphate.</text>
</comment>
<dbReference type="InterPro" id="IPR003651">
    <property type="entry name" value="Endonuclease3_FeS-loop_motif"/>
</dbReference>
<dbReference type="FunFam" id="1.10.340.30:FF:000001">
    <property type="entry name" value="Endonuclease III"/>
    <property type="match status" value="1"/>
</dbReference>
<dbReference type="GO" id="GO:0046872">
    <property type="term" value="F:metal ion binding"/>
    <property type="evidence" value="ECO:0007669"/>
    <property type="project" value="UniProtKB-KW"/>
</dbReference>
<keyword evidence="2 13" id="KW-0004">4Fe-4S</keyword>
<dbReference type="Proteomes" id="UP000245934">
    <property type="component" value="Unassembled WGS sequence"/>
</dbReference>
<dbReference type="EC" id="4.2.99.18" evidence="13"/>
<name>A0A2V2N425_9EURY</name>
<feature type="binding site" evidence="13">
    <location>
        <position position="198"/>
    </location>
    <ligand>
        <name>[4Fe-4S] cluster</name>
        <dbReference type="ChEBI" id="CHEBI:49883"/>
    </ligand>
</feature>
<dbReference type="PANTHER" id="PTHR10359:SF18">
    <property type="entry name" value="ENDONUCLEASE III"/>
    <property type="match status" value="1"/>
</dbReference>
<dbReference type="PROSITE" id="PS00764">
    <property type="entry name" value="ENDONUCLEASE_III_1"/>
    <property type="match status" value="1"/>
</dbReference>
<dbReference type="SMART" id="SM00525">
    <property type="entry name" value="FES"/>
    <property type="match status" value="1"/>
</dbReference>
<proteinExistence type="inferred from homology"/>
<keyword evidence="8 13" id="KW-0238">DNA-binding</keyword>
<evidence type="ECO:0000256" key="4">
    <source>
        <dbReference type="ARBA" id="ARBA00022763"/>
    </source>
</evidence>
<evidence type="ECO:0000256" key="6">
    <source>
        <dbReference type="ARBA" id="ARBA00023004"/>
    </source>
</evidence>
<dbReference type="InterPro" id="IPR005759">
    <property type="entry name" value="Nth"/>
</dbReference>
<comment type="caution">
    <text evidence="15">The sequence shown here is derived from an EMBL/GenBank/DDBJ whole genome shotgun (WGS) entry which is preliminary data.</text>
</comment>
<evidence type="ECO:0000256" key="13">
    <source>
        <dbReference type="HAMAP-Rule" id="MF_00942"/>
    </source>
</evidence>
<dbReference type="NCBIfam" id="TIGR01083">
    <property type="entry name" value="nth"/>
    <property type="match status" value="1"/>
</dbReference>
<feature type="binding site" evidence="13">
    <location>
        <position position="191"/>
    </location>
    <ligand>
        <name>[4Fe-4S] cluster</name>
        <dbReference type="ChEBI" id="CHEBI:49883"/>
    </ligand>
</feature>
<keyword evidence="16" id="KW-1185">Reference proteome</keyword>
<dbReference type="AlphaFoldDB" id="A0A2V2N425"/>
<evidence type="ECO:0000256" key="2">
    <source>
        <dbReference type="ARBA" id="ARBA00022485"/>
    </source>
</evidence>
<evidence type="ECO:0000256" key="5">
    <source>
        <dbReference type="ARBA" id="ARBA00022801"/>
    </source>
</evidence>
<dbReference type="InterPro" id="IPR003265">
    <property type="entry name" value="HhH-GPD_domain"/>
</dbReference>
<gene>
    <name evidence="13 15" type="primary">nth</name>
    <name evidence="15" type="ORF">DLD82_07710</name>
</gene>
<dbReference type="FunFam" id="1.10.1670.10:FF:000001">
    <property type="entry name" value="Endonuclease III"/>
    <property type="match status" value="1"/>
</dbReference>
<keyword evidence="11 13" id="KW-0326">Glycosidase</keyword>
<keyword evidence="4 13" id="KW-0227">DNA damage</keyword>
<keyword evidence="15" id="KW-0540">Nuclease</keyword>
<dbReference type="Pfam" id="PF00730">
    <property type="entry name" value="HhH-GPD"/>
    <property type="match status" value="1"/>
</dbReference>
<comment type="similarity">
    <text evidence="1 13">Belongs to the Nth/MutY family.</text>
</comment>
<evidence type="ECO:0000256" key="3">
    <source>
        <dbReference type="ARBA" id="ARBA00022723"/>
    </source>
</evidence>
<evidence type="ECO:0000256" key="1">
    <source>
        <dbReference type="ARBA" id="ARBA00008343"/>
    </source>
</evidence>
<dbReference type="GO" id="GO:0140078">
    <property type="term" value="F:class I DNA-(apurinic or apyrimidinic site) endonuclease activity"/>
    <property type="evidence" value="ECO:0007669"/>
    <property type="project" value="UniProtKB-EC"/>
</dbReference>
<dbReference type="Gene3D" id="1.10.1670.10">
    <property type="entry name" value="Helix-hairpin-Helix base-excision DNA repair enzymes (C-terminal)"/>
    <property type="match status" value="1"/>
</dbReference>
<evidence type="ECO:0000313" key="16">
    <source>
        <dbReference type="Proteomes" id="UP000245934"/>
    </source>
</evidence>
<dbReference type="Gene3D" id="1.10.340.30">
    <property type="entry name" value="Hypothetical protein, domain 2"/>
    <property type="match status" value="1"/>
</dbReference>
<feature type="domain" description="HhH-GPD" evidence="14">
    <location>
        <begin position="41"/>
        <end position="189"/>
    </location>
</feature>
<dbReference type="SMART" id="SM00478">
    <property type="entry name" value="ENDO3c"/>
    <property type="match status" value="1"/>
</dbReference>
<keyword evidence="9 13" id="KW-0234">DNA repair</keyword>
<sequence>MELSQPEIIVKRLRILYDLSKSRDEFLHFNNPYEILIATILSAQTTDKTVNLVTKELFSRFPSVSDLAKAGIGDVERIIHPTGFFHAKARNIIAASQMVVKDFGGEVPDRMEDLVRLPGVGRKTANIVLNHAFSKIEGIAVDTHVRRVSMRLGLTNQSEPDKIESDLTRVFSPDMWGEINGLFILHGRRICTARKPACMACVLADICRFVSNPSD</sequence>
<dbReference type="CDD" id="cd00056">
    <property type="entry name" value="ENDO3c"/>
    <property type="match status" value="1"/>
</dbReference>
<dbReference type="OrthoDB" id="84708at2157"/>
<dbReference type="RefSeq" id="WP_109940536.1">
    <property type="nucleotide sequence ID" value="NZ_CP176366.1"/>
</dbReference>
<evidence type="ECO:0000259" key="14">
    <source>
        <dbReference type="SMART" id="SM00478"/>
    </source>
</evidence>
<dbReference type="HAMAP" id="MF_00942">
    <property type="entry name" value="Nth"/>
    <property type="match status" value="1"/>
</dbReference>
<keyword evidence="3 13" id="KW-0479">Metal-binding</keyword>
<keyword evidence="6 13" id="KW-0408">Iron</keyword>
<dbReference type="EMBL" id="QGMZ01000015">
    <property type="protein sequence ID" value="PWR74882.1"/>
    <property type="molecule type" value="Genomic_DNA"/>
</dbReference>
<dbReference type="InterPro" id="IPR000445">
    <property type="entry name" value="HhH_motif"/>
</dbReference>
<dbReference type="GO" id="GO:0003677">
    <property type="term" value="F:DNA binding"/>
    <property type="evidence" value="ECO:0007669"/>
    <property type="project" value="UniProtKB-UniRule"/>
</dbReference>
<evidence type="ECO:0000256" key="9">
    <source>
        <dbReference type="ARBA" id="ARBA00023204"/>
    </source>
</evidence>
<comment type="catalytic activity">
    <reaction evidence="12">
        <text>Hydrolyzes mismatched double-stranded DNA and polynucleotides, releasing free thymine.</text>
        <dbReference type="EC" id="3.2.2.29"/>
    </reaction>
</comment>
<evidence type="ECO:0000313" key="15">
    <source>
        <dbReference type="EMBL" id="PWR74882.1"/>
    </source>
</evidence>
<evidence type="ECO:0000256" key="12">
    <source>
        <dbReference type="ARBA" id="ARBA00052915"/>
    </source>
</evidence>
<feature type="binding site" evidence="13">
    <location>
        <position position="207"/>
    </location>
    <ligand>
        <name>[4Fe-4S] cluster</name>
        <dbReference type="ChEBI" id="CHEBI:49883"/>
    </ligand>
</feature>
<dbReference type="InterPro" id="IPR023170">
    <property type="entry name" value="HhH_base_excis_C"/>
</dbReference>
<keyword evidence="15" id="KW-0255">Endonuclease</keyword>
<keyword evidence="7 13" id="KW-0411">Iron-sulfur</keyword>
<feature type="binding site" evidence="13">
    <location>
        <position position="201"/>
    </location>
    <ligand>
        <name>[4Fe-4S] cluster</name>
        <dbReference type="ChEBI" id="CHEBI:49883"/>
    </ligand>
</feature>
<dbReference type="GeneID" id="97610618"/>
<organism evidence="15 16">
    <name type="scientific">Methanospirillum stamsii</name>
    <dbReference type="NCBI Taxonomy" id="1277351"/>
    <lineage>
        <taxon>Archaea</taxon>
        <taxon>Methanobacteriati</taxon>
        <taxon>Methanobacteriota</taxon>
        <taxon>Stenosarchaea group</taxon>
        <taxon>Methanomicrobia</taxon>
        <taxon>Methanomicrobiales</taxon>
        <taxon>Methanospirillaceae</taxon>
        <taxon>Methanospirillum</taxon>
    </lineage>
</organism>
<dbReference type="InterPro" id="IPR011257">
    <property type="entry name" value="DNA_glycosylase"/>
</dbReference>
<evidence type="ECO:0000256" key="11">
    <source>
        <dbReference type="ARBA" id="ARBA00023295"/>
    </source>
</evidence>
<keyword evidence="5 13" id="KW-0378">Hydrolase</keyword>
<comment type="cofactor">
    <cofactor evidence="13">
        <name>[4Fe-4S] cluster</name>
        <dbReference type="ChEBI" id="CHEBI:49883"/>
    </cofactor>
    <text evidence="13">Binds 1 [4Fe-4S] cluster.</text>
</comment>
<dbReference type="GO" id="GO:0141016">
    <property type="term" value="F:G/T mismatch-specific thymine-DNA glycosylase activity"/>
    <property type="evidence" value="ECO:0007669"/>
    <property type="project" value="UniProtKB-EC"/>
</dbReference>
<reference evidence="15 16" key="1">
    <citation type="submission" date="2018-05" db="EMBL/GenBank/DDBJ databases">
        <title>Draft genome of Methanospirillum stamsii Pt1.</title>
        <authorList>
            <person name="Dueholm M.S."/>
            <person name="Nielsen P.H."/>
            <person name="Bakmann L.F."/>
            <person name="Otzen D.E."/>
        </authorList>
    </citation>
    <scope>NUCLEOTIDE SEQUENCE [LARGE SCALE GENOMIC DNA]</scope>
    <source>
        <strain evidence="15 16">Pt1</strain>
    </source>
</reference>
<dbReference type="Pfam" id="PF10576">
    <property type="entry name" value="EndIII_4Fe-2S"/>
    <property type="match status" value="1"/>
</dbReference>
<dbReference type="Pfam" id="PF00633">
    <property type="entry name" value="HHH"/>
    <property type="match status" value="1"/>
</dbReference>
<accession>A0A2V2N425</accession>